<proteinExistence type="predicted"/>
<feature type="compositionally biased region" description="Low complexity" evidence="2">
    <location>
        <begin position="554"/>
        <end position="570"/>
    </location>
</feature>
<dbReference type="eggNOG" id="ENOG502SEBM">
    <property type="taxonomic scope" value="Eukaryota"/>
</dbReference>
<feature type="coiled-coil region" evidence="1">
    <location>
        <begin position="711"/>
        <end position="738"/>
    </location>
</feature>
<dbReference type="OrthoDB" id="4023627at2759"/>
<gene>
    <name evidence="4" type="ORF">LELG_04432</name>
</gene>
<keyword evidence="1" id="KW-0175">Coiled coil</keyword>
<dbReference type="InterPro" id="IPR022210">
    <property type="entry name" value="TF_GCR1-like"/>
</dbReference>
<dbReference type="GeneID" id="5231337"/>
<feature type="domain" description="Transcription activator GCR1-like" evidence="3">
    <location>
        <begin position="783"/>
        <end position="857"/>
    </location>
</feature>
<feature type="compositionally biased region" description="Basic and acidic residues" evidence="2">
    <location>
        <begin position="21"/>
        <end position="41"/>
    </location>
</feature>
<dbReference type="KEGG" id="lel:PVL30_004148"/>
<dbReference type="Proteomes" id="UP000001996">
    <property type="component" value="Unassembled WGS sequence"/>
</dbReference>
<reference evidence="4 5" key="1">
    <citation type="journal article" date="2009" name="Nature">
        <title>Evolution of pathogenicity and sexual reproduction in eight Candida genomes.</title>
        <authorList>
            <person name="Butler G."/>
            <person name="Rasmussen M.D."/>
            <person name="Lin M.F."/>
            <person name="Santos M.A."/>
            <person name="Sakthikumar S."/>
            <person name="Munro C.A."/>
            <person name="Rheinbay E."/>
            <person name="Grabherr M."/>
            <person name="Forche A."/>
            <person name="Reedy J.L."/>
            <person name="Agrafioti I."/>
            <person name="Arnaud M.B."/>
            <person name="Bates S."/>
            <person name="Brown A.J."/>
            <person name="Brunke S."/>
            <person name="Costanzo M.C."/>
            <person name="Fitzpatrick D.A."/>
            <person name="de Groot P.W."/>
            <person name="Harris D."/>
            <person name="Hoyer L.L."/>
            <person name="Hube B."/>
            <person name="Klis F.M."/>
            <person name="Kodira C."/>
            <person name="Lennard N."/>
            <person name="Logue M.E."/>
            <person name="Martin R."/>
            <person name="Neiman A.M."/>
            <person name="Nikolaou E."/>
            <person name="Quail M.A."/>
            <person name="Quinn J."/>
            <person name="Santos M.C."/>
            <person name="Schmitzberger F.F."/>
            <person name="Sherlock G."/>
            <person name="Shah P."/>
            <person name="Silverstein K.A."/>
            <person name="Skrzypek M.S."/>
            <person name="Soll D."/>
            <person name="Staggs R."/>
            <person name="Stansfield I."/>
            <person name="Stumpf M.P."/>
            <person name="Sudbery P.E."/>
            <person name="Srikantha T."/>
            <person name="Zeng Q."/>
            <person name="Berman J."/>
            <person name="Berriman M."/>
            <person name="Heitman J."/>
            <person name="Gow N.A."/>
            <person name="Lorenz M.C."/>
            <person name="Birren B.W."/>
            <person name="Kellis M."/>
            <person name="Cuomo C.A."/>
        </authorList>
    </citation>
    <scope>NUCLEOTIDE SEQUENCE [LARGE SCALE GENOMIC DNA]</scope>
    <source>
        <strain evidence="5">ATCC 11503 / BCRC 21390 / CBS 2605 / JCM 1781 / NBRC 1676 / NRRL YB-4239</strain>
    </source>
</reference>
<evidence type="ECO:0000259" key="3">
    <source>
        <dbReference type="Pfam" id="PF12550"/>
    </source>
</evidence>
<feature type="region of interest" description="Disordered" evidence="2">
    <location>
        <begin position="1"/>
        <end position="209"/>
    </location>
</feature>
<feature type="compositionally biased region" description="Low complexity" evidence="2">
    <location>
        <begin position="300"/>
        <end position="346"/>
    </location>
</feature>
<feature type="compositionally biased region" description="Basic residues" evidence="2">
    <location>
        <begin position="573"/>
        <end position="583"/>
    </location>
</feature>
<evidence type="ECO:0000313" key="4">
    <source>
        <dbReference type="EMBL" id="EDK46251.1"/>
    </source>
</evidence>
<dbReference type="InParanoid" id="A5E493"/>
<feature type="region of interest" description="Disordered" evidence="2">
    <location>
        <begin position="553"/>
        <end position="609"/>
    </location>
</feature>
<dbReference type="GO" id="GO:0005829">
    <property type="term" value="C:cytosol"/>
    <property type="evidence" value="ECO:0007669"/>
    <property type="project" value="TreeGrafter"/>
</dbReference>
<dbReference type="PANTHER" id="PTHR14445:SF36">
    <property type="entry name" value="FI03272P-RELATED"/>
    <property type="match status" value="1"/>
</dbReference>
<dbReference type="OMA" id="YIRFCCK"/>
<feature type="region of interest" description="Disordered" evidence="2">
    <location>
        <begin position="283"/>
        <end position="373"/>
    </location>
</feature>
<dbReference type="Pfam" id="PF12550">
    <property type="entry name" value="GCR1_C"/>
    <property type="match status" value="1"/>
</dbReference>
<evidence type="ECO:0000256" key="1">
    <source>
        <dbReference type="SAM" id="Coils"/>
    </source>
</evidence>
<sequence length="891" mass="100726">MVATRRSSTQHVDVELSLNGKEAKKVIPIAEQRKSSLREYSSENDDNEEPPKPVKKETRGRKRKTITTHFAVTGESNAPKKKTTTTKNGAALGGHSIENVVDSSKFSQPPVDTIKKVETRGRKRKNPESNPNTTTTTTTTPRTTTTTTTTTTPRAASTSKTTASKTTSTSARGVNTRRKSAIASALNDNNASAGVGRSSRKTAISTNKGDTSLGVAASATQDTLGPISSPAITGSNILAGINVNKHNINHLLTKDSPPPLGGLYGRHPGGVGGIGGPTVAVTSGAHNSYERSTSPAMASYQQQQQQQQLYQQQQHLQHTQPNFFHQQQQQSQIHYQHHLQQPQQFHPAGTQLPPPPITTTRSQTNVASQQPGGRIPITSIISQKIDALDIPLMMMEEDDTGPEDKKTKRRYRVDKDNIKINKRIMSQDTEDVIKMFKKFDDEILTNPEARQRLLSLGFETRKRYITTFKHFIRFCCRKKLDNFFVTGELMKEFYQEQFANSTSSKPVIRLRKMDPAFSKLQEINFLVYHLENKEIPNRHIALEYLVYKEIGKDSPPSSHSSVEETSSSETNSKKKRRMVKKIYKAQQLSGVAQNGGDEKQPTEASDIDEGLQSQDRAAAIGAPVPDSNNQFQQNPPFASSPLYQQQPIQYGQHLQTYSQQAVANLPHHEQLLQQLQQLQQQQQQPVLLLLLLLLQLPHQSPLLQEPPIYTKKITKKNVEEIRKSFAELRQEIRYALQKTVAVDPAFVLSLSDRINGSLDRFELELNGPPPARQQQLELGVPIYDLNHEIYTVFEIVEEWYKIDPPIAQRIQQFGEDWIRDEIDHNTFTERRSIVEFVEKMAKECNVDIYVIANDCDRYIRDKSILDEFISEIELDYDDLYKRIMRYRQRRS</sequence>
<feature type="compositionally biased region" description="Polar residues" evidence="2">
    <location>
        <begin position="283"/>
        <end position="296"/>
    </location>
</feature>
<dbReference type="InterPro" id="IPR051640">
    <property type="entry name" value="GRB10-interact_GYF"/>
</dbReference>
<dbReference type="STRING" id="379508.A5E493"/>
<name>A5E493_LODEL</name>
<organism evidence="4 5">
    <name type="scientific">Lodderomyces elongisporus (strain ATCC 11503 / CBS 2605 / JCM 1781 / NBRC 1676 / NRRL YB-4239)</name>
    <name type="common">Yeast</name>
    <name type="synonym">Saccharomyces elongisporus</name>
    <dbReference type="NCBI Taxonomy" id="379508"/>
    <lineage>
        <taxon>Eukaryota</taxon>
        <taxon>Fungi</taxon>
        <taxon>Dikarya</taxon>
        <taxon>Ascomycota</taxon>
        <taxon>Saccharomycotina</taxon>
        <taxon>Pichiomycetes</taxon>
        <taxon>Debaryomycetaceae</taxon>
        <taxon>Candida/Lodderomyces clade</taxon>
        <taxon>Lodderomyces</taxon>
    </lineage>
</organism>
<evidence type="ECO:0000256" key="2">
    <source>
        <dbReference type="SAM" id="MobiDB-lite"/>
    </source>
</evidence>
<dbReference type="EMBL" id="CH981529">
    <property type="protein sequence ID" value="EDK46251.1"/>
    <property type="molecule type" value="Genomic_DNA"/>
</dbReference>
<feature type="compositionally biased region" description="Polar residues" evidence="2">
    <location>
        <begin position="1"/>
        <end position="11"/>
    </location>
</feature>
<feature type="compositionally biased region" description="Polar residues" evidence="2">
    <location>
        <begin position="67"/>
        <end position="76"/>
    </location>
</feature>
<feature type="compositionally biased region" description="Polar residues" evidence="2">
    <location>
        <begin position="358"/>
        <end position="371"/>
    </location>
</feature>
<dbReference type="AlphaFoldDB" id="A5E493"/>
<accession>A5E493</accession>
<dbReference type="HOGENOM" id="CLU_013055_0_0_1"/>
<keyword evidence="5" id="KW-1185">Reference proteome</keyword>
<dbReference type="VEuPathDB" id="FungiDB:LELG_04432"/>
<feature type="compositionally biased region" description="Low complexity" evidence="2">
    <location>
        <begin position="133"/>
        <end position="171"/>
    </location>
</feature>
<evidence type="ECO:0000313" key="5">
    <source>
        <dbReference type="Proteomes" id="UP000001996"/>
    </source>
</evidence>
<protein>
    <recommendedName>
        <fullName evidence="3">Transcription activator GCR1-like domain-containing protein</fullName>
    </recommendedName>
</protein>
<dbReference type="PANTHER" id="PTHR14445">
    <property type="entry name" value="GRB10 INTERACTING GYF PROTEIN"/>
    <property type="match status" value="1"/>
</dbReference>